<evidence type="ECO:0008006" key="4">
    <source>
        <dbReference type="Google" id="ProtNLM"/>
    </source>
</evidence>
<feature type="signal peptide" evidence="1">
    <location>
        <begin position="1"/>
        <end position="21"/>
    </location>
</feature>
<evidence type="ECO:0000256" key="1">
    <source>
        <dbReference type="SAM" id="SignalP"/>
    </source>
</evidence>
<keyword evidence="3" id="KW-1185">Reference proteome</keyword>
<protein>
    <recommendedName>
        <fullName evidence="4">Lipoprotein</fullName>
    </recommendedName>
</protein>
<feature type="chain" id="PRO_5003387707" description="Lipoprotein" evidence="1">
    <location>
        <begin position="22"/>
        <end position="62"/>
    </location>
</feature>
<sequence length="62" mass="6312">MKTTMTCMAAAVIAWATSGVASGCYNGSSCDNTEAPAEARAVIACTYECNTDTPPETDAKTG</sequence>
<evidence type="ECO:0000313" key="3">
    <source>
        <dbReference type="Proteomes" id="UP000005459"/>
    </source>
</evidence>
<dbReference type="AlphaFoldDB" id="F9UBF4"/>
<organism evidence="2 3">
    <name type="scientific">Thiocapsa marina 5811</name>
    <dbReference type="NCBI Taxonomy" id="768671"/>
    <lineage>
        <taxon>Bacteria</taxon>
        <taxon>Pseudomonadati</taxon>
        <taxon>Pseudomonadota</taxon>
        <taxon>Gammaproteobacteria</taxon>
        <taxon>Chromatiales</taxon>
        <taxon>Chromatiaceae</taxon>
        <taxon>Thiocapsa</taxon>
    </lineage>
</organism>
<proteinExistence type="predicted"/>
<gene>
    <name evidence="2" type="ORF">ThimaDRAFT_2256</name>
</gene>
<dbReference type="STRING" id="768671.ThimaDRAFT_2256"/>
<name>F9UBF4_9GAMM</name>
<keyword evidence="1" id="KW-0732">Signal</keyword>
<evidence type="ECO:0000313" key="2">
    <source>
        <dbReference type="EMBL" id="EGV18272.1"/>
    </source>
</evidence>
<reference evidence="2 3" key="1">
    <citation type="submission" date="2011-06" db="EMBL/GenBank/DDBJ databases">
        <title>The draft genome of Thiocapsa marina 5811.</title>
        <authorList>
            <consortium name="US DOE Joint Genome Institute (JGI-PGF)"/>
            <person name="Lucas S."/>
            <person name="Han J."/>
            <person name="Cheng J.-F."/>
            <person name="Goodwin L."/>
            <person name="Pitluck S."/>
            <person name="Peters L."/>
            <person name="Land M.L."/>
            <person name="Hauser L."/>
            <person name="Vogl K."/>
            <person name="Liu Z."/>
            <person name="Imhoff J."/>
            <person name="Thiel V."/>
            <person name="Frigaard N.-U."/>
            <person name="Bryant D."/>
            <person name="Woyke T.J."/>
        </authorList>
    </citation>
    <scope>NUCLEOTIDE SEQUENCE [LARGE SCALE GENOMIC DNA]</scope>
    <source>
        <strain evidence="2 3">5811</strain>
    </source>
</reference>
<dbReference type="EMBL" id="AFWV01000007">
    <property type="protein sequence ID" value="EGV18272.1"/>
    <property type="molecule type" value="Genomic_DNA"/>
</dbReference>
<dbReference type="Proteomes" id="UP000005459">
    <property type="component" value="Unassembled WGS sequence"/>
</dbReference>
<dbReference type="RefSeq" id="WP_007193131.1">
    <property type="nucleotide sequence ID" value="NZ_AFWV01000007.1"/>
</dbReference>
<accession>F9UBF4</accession>
<dbReference type="PROSITE" id="PS51257">
    <property type="entry name" value="PROKAR_LIPOPROTEIN"/>
    <property type="match status" value="1"/>
</dbReference>